<dbReference type="GO" id="GO:0031593">
    <property type="term" value="F:polyubiquitin modification-dependent protein binding"/>
    <property type="evidence" value="ECO:0007669"/>
    <property type="project" value="TreeGrafter"/>
</dbReference>
<feature type="domain" description="UBA" evidence="2">
    <location>
        <begin position="361"/>
        <end position="405"/>
    </location>
</feature>
<dbReference type="CDD" id="cd16106">
    <property type="entry name" value="Ubl_Dsk2p_like"/>
    <property type="match status" value="1"/>
</dbReference>
<name>A0A2A9P807_OPHUN</name>
<dbReference type="STRING" id="268505.A0A2A9P807"/>
<reference evidence="4 5" key="2">
    <citation type="journal article" date="2017" name="Sci. Rep.">
        <title>Ant-infecting Ophiocordyceps genomes reveal a high diversity of potential behavioral manipulation genes and a possible major role for enterotoxins.</title>
        <authorList>
            <person name="de Bekker C."/>
            <person name="Ohm R.A."/>
            <person name="Evans H.C."/>
            <person name="Brachmann A."/>
            <person name="Hughes D.P."/>
        </authorList>
    </citation>
    <scope>NUCLEOTIDE SEQUENCE [LARGE SCALE GENOMIC DNA]</scope>
    <source>
        <strain evidence="4 5">SC16a</strain>
    </source>
</reference>
<gene>
    <name evidence="4" type="ORF">XA68_15206</name>
</gene>
<dbReference type="Gene3D" id="1.10.8.10">
    <property type="entry name" value="DNA helicase RuvA subunit, C-terminal domain"/>
    <property type="match status" value="1"/>
</dbReference>
<dbReference type="CDD" id="cd14324">
    <property type="entry name" value="UBA_Dsk2p_like"/>
    <property type="match status" value="1"/>
</dbReference>
<dbReference type="SMART" id="SM00213">
    <property type="entry name" value="UBQ"/>
    <property type="match status" value="1"/>
</dbReference>
<dbReference type="FunFam" id="1.10.8.10:FF:000024">
    <property type="entry name" value="Ubiquitin domain-containing protein DSK2"/>
    <property type="match status" value="1"/>
</dbReference>
<evidence type="ECO:0000259" key="3">
    <source>
        <dbReference type="PROSITE" id="PS50053"/>
    </source>
</evidence>
<dbReference type="InterPro" id="IPR009060">
    <property type="entry name" value="UBA-like_sf"/>
</dbReference>
<dbReference type="InterPro" id="IPR006636">
    <property type="entry name" value="STI1_HS-bd"/>
</dbReference>
<dbReference type="Proteomes" id="UP000037136">
    <property type="component" value="Unassembled WGS sequence"/>
</dbReference>
<feature type="compositionally biased region" description="Low complexity" evidence="1">
    <location>
        <begin position="296"/>
        <end position="311"/>
    </location>
</feature>
<feature type="region of interest" description="Disordered" evidence="1">
    <location>
        <begin position="83"/>
        <end position="104"/>
    </location>
</feature>
<dbReference type="SMART" id="SM00165">
    <property type="entry name" value="UBA"/>
    <property type="match status" value="1"/>
</dbReference>
<evidence type="ECO:0000256" key="1">
    <source>
        <dbReference type="SAM" id="MobiDB-lite"/>
    </source>
</evidence>
<feature type="region of interest" description="Disordered" evidence="1">
    <location>
        <begin position="279"/>
        <end position="337"/>
    </location>
</feature>
<dbReference type="PROSITE" id="PS50030">
    <property type="entry name" value="UBA"/>
    <property type="match status" value="1"/>
</dbReference>
<evidence type="ECO:0000259" key="2">
    <source>
        <dbReference type="PROSITE" id="PS50030"/>
    </source>
</evidence>
<sequence>MAETVADDAHITFKVKTSSDSTHTMTMAESATVLELKTKLAGEDLENIPVERQRLIYSGRVMKNDDTLGSYKIKPNNTIHMVKSAASNPPQPTTSAAAPANMASGTANNPLAGLTGARYAGHQVNLPGMDMFGPDGGMGPPMDEERIQNMMSDPNTQQAIREALDNPDFVNMLIESNPMLRNMPGAREFITSPGIQQMMSNPSMLRDAMRLQRMMGGEDSAFPAPGATDTTPEGGPTSDGRGAADQQNPLMNDALMTGLLGGDGNDGRAMAQMLQALGGMGAVPPAPSTSATSRDGQGAAQSQGATGASPGQQPPNPFAALFPSQGAAPAGNPFGMSPEMMQQMMQMMGGAASAAPADNRPPEERYAEQLRQLNDMGFFDFDRNVAALRRSGGSVQGAIEHLLSATD</sequence>
<proteinExistence type="predicted"/>
<evidence type="ECO:0000313" key="5">
    <source>
        <dbReference type="Proteomes" id="UP000037136"/>
    </source>
</evidence>
<accession>A0A2A9P807</accession>
<dbReference type="EMBL" id="LAZP02000422">
    <property type="protein sequence ID" value="PFH57334.1"/>
    <property type="molecule type" value="Genomic_DNA"/>
</dbReference>
<dbReference type="InterPro" id="IPR015496">
    <property type="entry name" value="Ubiquilin"/>
</dbReference>
<dbReference type="GO" id="GO:0006511">
    <property type="term" value="P:ubiquitin-dependent protein catabolic process"/>
    <property type="evidence" value="ECO:0007669"/>
    <property type="project" value="TreeGrafter"/>
</dbReference>
<dbReference type="Pfam" id="PF00240">
    <property type="entry name" value="ubiquitin"/>
    <property type="match status" value="1"/>
</dbReference>
<dbReference type="Pfam" id="PF00627">
    <property type="entry name" value="UBA"/>
    <property type="match status" value="1"/>
</dbReference>
<evidence type="ECO:0000313" key="4">
    <source>
        <dbReference type="EMBL" id="PFH57334.1"/>
    </source>
</evidence>
<dbReference type="OrthoDB" id="267397at2759"/>
<dbReference type="InterPro" id="IPR029071">
    <property type="entry name" value="Ubiquitin-like_domsf"/>
</dbReference>
<dbReference type="SUPFAM" id="SSF46934">
    <property type="entry name" value="UBA-like"/>
    <property type="match status" value="1"/>
</dbReference>
<reference evidence="4 5" key="1">
    <citation type="journal article" date="2015" name="BMC Genomics">
        <title>Gene expression during zombie ant biting behavior reflects the complexity underlying fungal parasitic behavioral manipulation.</title>
        <authorList>
            <person name="de Bekker C."/>
            <person name="Ohm R.A."/>
            <person name="Loreto R.G."/>
            <person name="Sebastian A."/>
            <person name="Albert I."/>
            <person name="Merrow M."/>
            <person name="Brachmann A."/>
            <person name="Hughes D.P."/>
        </authorList>
    </citation>
    <scope>NUCLEOTIDE SEQUENCE [LARGE SCALE GENOMIC DNA]</scope>
    <source>
        <strain evidence="4 5">SC16a</strain>
    </source>
</reference>
<dbReference type="Gene3D" id="3.10.20.90">
    <property type="entry name" value="Phosphatidylinositol 3-kinase Catalytic Subunit, Chain A, domain 1"/>
    <property type="match status" value="1"/>
</dbReference>
<dbReference type="PROSITE" id="PS50053">
    <property type="entry name" value="UBIQUITIN_2"/>
    <property type="match status" value="1"/>
</dbReference>
<feature type="region of interest" description="Disordered" evidence="1">
    <location>
        <begin position="217"/>
        <end position="248"/>
    </location>
</feature>
<feature type="domain" description="Ubiquitin-like" evidence="3">
    <location>
        <begin position="11"/>
        <end position="88"/>
    </location>
</feature>
<keyword evidence="5" id="KW-1185">Reference proteome</keyword>
<dbReference type="PANTHER" id="PTHR10677:SF3">
    <property type="entry name" value="FI07626P-RELATED"/>
    <property type="match status" value="1"/>
</dbReference>
<evidence type="ECO:0008006" key="6">
    <source>
        <dbReference type="Google" id="ProtNLM"/>
    </source>
</evidence>
<dbReference type="SMART" id="SM00727">
    <property type="entry name" value="STI1"/>
    <property type="match status" value="2"/>
</dbReference>
<dbReference type="Pfam" id="PF23195">
    <property type="entry name" value="UBQLN1"/>
    <property type="match status" value="1"/>
</dbReference>
<protein>
    <recommendedName>
        <fullName evidence="6">Ubiquitin-like domain-containing protein</fullName>
    </recommendedName>
</protein>
<dbReference type="GO" id="GO:0005829">
    <property type="term" value="C:cytosol"/>
    <property type="evidence" value="ECO:0007669"/>
    <property type="project" value="TreeGrafter"/>
</dbReference>
<dbReference type="InterPro" id="IPR015940">
    <property type="entry name" value="UBA"/>
</dbReference>
<organism evidence="4 5">
    <name type="scientific">Ophiocordyceps unilateralis</name>
    <name type="common">Zombie-ant fungus</name>
    <name type="synonym">Torrubia unilateralis</name>
    <dbReference type="NCBI Taxonomy" id="268505"/>
    <lineage>
        <taxon>Eukaryota</taxon>
        <taxon>Fungi</taxon>
        <taxon>Dikarya</taxon>
        <taxon>Ascomycota</taxon>
        <taxon>Pezizomycotina</taxon>
        <taxon>Sordariomycetes</taxon>
        <taxon>Hypocreomycetidae</taxon>
        <taxon>Hypocreales</taxon>
        <taxon>Ophiocordycipitaceae</taxon>
        <taxon>Ophiocordyceps</taxon>
    </lineage>
</organism>
<dbReference type="PANTHER" id="PTHR10677">
    <property type="entry name" value="UBIQUILIN"/>
    <property type="match status" value="1"/>
</dbReference>
<dbReference type="InterPro" id="IPR000626">
    <property type="entry name" value="Ubiquitin-like_dom"/>
</dbReference>
<feature type="compositionally biased region" description="Low complexity" evidence="1">
    <location>
        <begin position="84"/>
        <end position="101"/>
    </location>
</feature>
<dbReference type="SUPFAM" id="SSF54236">
    <property type="entry name" value="Ubiquitin-like"/>
    <property type="match status" value="1"/>
</dbReference>
<comment type="caution">
    <text evidence="4">The sequence shown here is derived from an EMBL/GenBank/DDBJ whole genome shotgun (WGS) entry which is preliminary data.</text>
</comment>
<dbReference type="AlphaFoldDB" id="A0A2A9P807"/>